<evidence type="ECO:0000313" key="3">
    <source>
        <dbReference type="EMBL" id="QDV36352.1"/>
    </source>
</evidence>
<protein>
    <recommendedName>
        <fullName evidence="5">Outer membrane protein assembly factor BamD</fullName>
    </recommendedName>
</protein>
<feature type="region of interest" description="Disordered" evidence="1">
    <location>
        <begin position="290"/>
        <end position="309"/>
    </location>
</feature>
<feature type="chain" id="PRO_5021816256" description="Outer membrane protein assembly factor BamD" evidence="2">
    <location>
        <begin position="21"/>
        <end position="309"/>
    </location>
</feature>
<dbReference type="Proteomes" id="UP000317835">
    <property type="component" value="Chromosome"/>
</dbReference>
<accession>A0A518H686</accession>
<sequence length="309" mass="33792" precursor="true">MVRIAAAAFGLCMATLPGQADDGAAPADVLRARGLRPDGLFFVLDEDEALAGFRDGDRTVTAFQAASARRAAMLYNDGEIAGAVARIDALRTRNADLGLVIDQLNQINEYRPLRNWNTGHKTAHNAAKNEMNANRGTVLQLQKYLKQLGGQRPGREGRAEIDREFERQHGFFSIAVENLSGVMDPVAREYRELAADGEVSDAIEAINAAEGKRYRLGPSDDFREAYKRLNETRGAFGKSKPASRPGMGTADDDAAEAKARTVFAIAKALEPRNSKAALERYRAIVSDYPGTPEAEEASRRIEALEVNRR</sequence>
<evidence type="ECO:0000313" key="4">
    <source>
        <dbReference type="Proteomes" id="UP000317835"/>
    </source>
</evidence>
<evidence type="ECO:0008006" key="5">
    <source>
        <dbReference type="Google" id="ProtNLM"/>
    </source>
</evidence>
<feature type="signal peptide" evidence="2">
    <location>
        <begin position="1"/>
        <end position="20"/>
    </location>
</feature>
<organism evidence="3 4">
    <name type="scientific">Tautonia plasticadhaerens</name>
    <dbReference type="NCBI Taxonomy" id="2527974"/>
    <lineage>
        <taxon>Bacteria</taxon>
        <taxon>Pseudomonadati</taxon>
        <taxon>Planctomycetota</taxon>
        <taxon>Planctomycetia</taxon>
        <taxon>Isosphaerales</taxon>
        <taxon>Isosphaeraceae</taxon>
        <taxon>Tautonia</taxon>
    </lineage>
</organism>
<dbReference type="KEGG" id="tpla:ElP_42720"/>
<evidence type="ECO:0000256" key="1">
    <source>
        <dbReference type="SAM" id="MobiDB-lite"/>
    </source>
</evidence>
<reference evidence="3 4" key="1">
    <citation type="submission" date="2019-02" db="EMBL/GenBank/DDBJ databases">
        <title>Deep-cultivation of Planctomycetes and their phenomic and genomic characterization uncovers novel biology.</title>
        <authorList>
            <person name="Wiegand S."/>
            <person name="Jogler M."/>
            <person name="Boedeker C."/>
            <person name="Pinto D."/>
            <person name="Vollmers J."/>
            <person name="Rivas-Marin E."/>
            <person name="Kohn T."/>
            <person name="Peeters S.H."/>
            <person name="Heuer A."/>
            <person name="Rast P."/>
            <person name="Oberbeckmann S."/>
            <person name="Bunk B."/>
            <person name="Jeske O."/>
            <person name="Meyerdierks A."/>
            <person name="Storesund J.E."/>
            <person name="Kallscheuer N."/>
            <person name="Luecker S."/>
            <person name="Lage O.M."/>
            <person name="Pohl T."/>
            <person name="Merkel B.J."/>
            <person name="Hornburger P."/>
            <person name="Mueller R.-W."/>
            <person name="Bruemmer F."/>
            <person name="Labrenz M."/>
            <person name="Spormann A.M."/>
            <person name="Op den Camp H."/>
            <person name="Overmann J."/>
            <person name="Amann R."/>
            <person name="Jetten M.S.M."/>
            <person name="Mascher T."/>
            <person name="Medema M.H."/>
            <person name="Devos D.P."/>
            <person name="Kaster A.-K."/>
            <person name="Ovreas L."/>
            <person name="Rohde M."/>
            <person name="Galperin M.Y."/>
            <person name="Jogler C."/>
        </authorList>
    </citation>
    <scope>NUCLEOTIDE SEQUENCE [LARGE SCALE GENOMIC DNA]</scope>
    <source>
        <strain evidence="3 4">ElP</strain>
    </source>
</reference>
<name>A0A518H686_9BACT</name>
<keyword evidence="4" id="KW-1185">Reference proteome</keyword>
<evidence type="ECO:0000256" key="2">
    <source>
        <dbReference type="SAM" id="SignalP"/>
    </source>
</evidence>
<dbReference type="AlphaFoldDB" id="A0A518H686"/>
<feature type="compositionally biased region" description="Basic and acidic residues" evidence="1">
    <location>
        <begin position="296"/>
        <end position="309"/>
    </location>
</feature>
<keyword evidence="2" id="KW-0732">Signal</keyword>
<dbReference type="EMBL" id="CP036426">
    <property type="protein sequence ID" value="QDV36352.1"/>
    <property type="molecule type" value="Genomic_DNA"/>
</dbReference>
<dbReference type="RefSeq" id="WP_145272552.1">
    <property type="nucleotide sequence ID" value="NZ_CP036426.1"/>
</dbReference>
<proteinExistence type="predicted"/>
<gene>
    <name evidence="3" type="ORF">ElP_42720</name>
</gene>